<evidence type="ECO:0000313" key="5">
    <source>
        <dbReference type="EMBL" id="ANJ72023.1"/>
    </source>
</evidence>
<dbReference type="EMBL" id="JABBZM010000003">
    <property type="protein sequence ID" value="NMV37040.1"/>
    <property type="molecule type" value="Genomic_DNA"/>
</dbReference>
<dbReference type="STRING" id="190721.ACS15_1286"/>
<dbReference type="Pfam" id="PF01985">
    <property type="entry name" value="CRS1_YhbY"/>
    <property type="match status" value="1"/>
</dbReference>
<reference evidence="5" key="1">
    <citation type="submission" date="2016-06" db="EMBL/GenBank/DDBJ databases">
        <authorList>
            <person name="Kjaerup R.B."/>
            <person name="Dalgaard T.S."/>
            <person name="Juul-Madsen H.R."/>
        </authorList>
    </citation>
    <scope>NUCLEOTIDE SEQUENCE [LARGE SCALE GENOMIC DNA]</scope>
    <source>
        <strain evidence="5">ATCC 49129</strain>
    </source>
</reference>
<feature type="domain" description="CRM" evidence="4">
    <location>
        <begin position="4"/>
        <end position="100"/>
    </location>
</feature>
<feature type="region of interest" description="Disordered" evidence="3">
    <location>
        <begin position="97"/>
        <end position="166"/>
    </location>
</feature>
<evidence type="ECO:0000256" key="3">
    <source>
        <dbReference type="SAM" id="MobiDB-lite"/>
    </source>
</evidence>
<evidence type="ECO:0000313" key="8">
    <source>
        <dbReference type="Proteomes" id="UP000575469"/>
    </source>
</evidence>
<dbReference type="GeneID" id="61525549"/>
<gene>
    <name evidence="5" type="ORF">A9Y76_05890</name>
    <name evidence="6" type="ORF">HGR00_03865</name>
</gene>
<name>A0A191ZVB1_9RALS</name>
<dbReference type="PANTHER" id="PTHR40065:SF3">
    <property type="entry name" value="RNA-BINDING PROTEIN YHBY"/>
    <property type="match status" value="1"/>
</dbReference>
<dbReference type="EMBL" id="CP016022">
    <property type="protein sequence ID" value="ANJ72023.1"/>
    <property type="molecule type" value="Genomic_DNA"/>
</dbReference>
<dbReference type="PROSITE" id="PS51295">
    <property type="entry name" value="CRM"/>
    <property type="match status" value="1"/>
</dbReference>
<sequence>MPALILTPAQRSELRSEAHALNPVVIIGAEGLTKAVLAEIDRSLAAHGLIKIRVFGDDREARIELYDTICARLQAAPVQHIGKLLVIWREGPAYLKENQPQDIRPPRKTTVGAGPRSVTVRKANPNATRRPKPVRLSVLGNERVTAGGNVKRAKPRQTSQKKKALS</sequence>
<dbReference type="SMART" id="SM01103">
    <property type="entry name" value="CRS1_YhbY"/>
    <property type="match status" value="1"/>
</dbReference>
<organism evidence="5 7">
    <name type="scientific">Ralstonia insidiosa</name>
    <dbReference type="NCBI Taxonomy" id="190721"/>
    <lineage>
        <taxon>Bacteria</taxon>
        <taxon>Pseudomonadati</taxon>
        <taxon>Pseudomonadota</taxon>
        <taxon>Betaproteobacteria</taxon>
        <taxon>Burkholderiales</taxon>
        <taxon>Burkholderiaceae</taxon>
        <taxon>Ralstonia</taxon>
    </lineage>
</organism>
<proteinExistence type="predicted"/>
<evidence type="ECO:0000313" key="6">
    <source>
        <dbReference type="EMBL" id="NMV37040.1"/>
    </source>
</evidence>
<dbReference type="InterPro" id="IPR001890">
    <property type="entry name" value="RNA-binding_CRM"/>
</dbReference>
<dbReference type="Proteomes" id="UP000078572">
    <property type="component" value="Chromosome 1"/>
</dbReference>
<dbReference type="OrthoDB" id="9797519at2"/>
<accession>A0A191ZVB1</accession>
<dbReference type="RefSeq" id="WP_021194817.1">
    <property type="nucleotide sequence ID" value="NZ_CP012605.1"/>
</dbReference>
<evidence type="ECO:0000256" key="2">
    <source>
        <dbReference type="PROSITE-ProRule" id="PRU00626"/>
    </source>
</evidence>
<dbReference type="InterPro" id="IPR051925">
    <property type="entry name" value="RNA-binding_domain"/>
</dbReference>
<feature type="compositionally biased region" description="Basic residues" evidence="3">
    <location>
        <begin position="151"/>
        <end position="166"/>
    </location>
</feature>
<dbReference type="InterPro" id="IPR035920">
    <property type="entry name" value="YhbY-like_sf"/>
</dbReference>
<protein>
    <submittedName>
        <fullName evidence="5 6">RNA-binding protein</fullName>
    </submittedName>
</protein>
<evidence type="ECO:0000259" key="4">
    <source>
        <dbReference type="PROSITE" id="PS51295"/>
    </source>
</evidence>
<dbReference type="Proteomes" id="UP000575469">
    <property type="component" value="Unassembled WGS sequence"/>
</dbReference>
<reference evidence="7" key="2">
    <citation type="submission" date="2016-06" db="EMBL/GenBank/DDBJ databases">
        <authorList>
            <person name="Xu Y."/>
            <person name="Nagy A."/>
            <person name="Yan X."/>
            <person name="Kim S.W."/>
            <person name="Haley B."/>
            <person name="Liu N.T."/>
            <person name="Nou X."/>
        </authorList>
    </citation>
    <scope>NUCLEOTIDE SEQUENCE [LARGE SCALE GENOMIC DNA]</scope>
    <source>
        <strain evidence="7">ATCC 49129</strain>
    </source>
</reference>
<reference evidence="6 8" key="3">
    <citation type="submission" date="2020-04" db="EMBL/GenBank/DDBJ databases">
        <title>Ralstonia insidiosa genome sequencing and assembly.</title>
        <authorList>
            <person name="Martins R.C.R."/>
            <person name="Perdigao-Neto L.V."/>
            <person name="Levin A.S.S."/>
            <person name="Costa S.F."/>
        </authorList>
    </citation>
    <scope>NUCLEOTIDE SEQUENCE [LARGE SCALE GENOMIC DNA]</scope>
    <source>
        <strain evidence="6 8">5047</strain>
    </source>
</reference>
<dbReference type="PANTHER" id="PTHR40065">
    <property type="entry name" value="RNA-BINDING PROTEIN YHBY"/>
    <property type="match status" value="1"/>
</dbReference>
<dbReference type="AlphaFoldDB" id="A0A191ZVB1"/>
<dbReference type="Gene3D" id="3.30.110.60">
    <property type="entry name" value="YhbY-like"/>
    <property type="match status" value="1"/>
</dbReference>
<evidence type="ECO:0000256" key="1">
    <source>
        <dbReference type="ARBA" id="ARBA00022884"/>
    </source>
</evidence>
<dbReference type="GO" id="GO:0003723">
    <property type="term" value="F:RNA binding"/>
    <property type="evidence" value="ECO:0007669"/>
    <property type="project" value="UniProtKB-UniRule"/>
</dbReference>
<keyword evidence="1 2" id="KW-0694">RNA-binding</keyword>
<dbReference type="SUPFAM" id="SSF75471">
    <property type="entry name" value="YhbY-like"/>
    <property type="match status" value="1"/>
</dbReference>
<evidence type="ECO:0000313" key="7">
    <source>
        <dbReference type="Proteomes" id="UP000078572"/>
    </source>
</evidence>
<keyword evidence="7" id="KW-1185">Reference proteome</keyword>